<feature type="compositionally biased region" description="Basic and acidic residues" evidence="1">
    <location>
        <begin position="184"/>
        <end position="195"/>
    </location>
</feature>
<evidence type="ECO:0000256" key="2">
    <source>
        <dbReference type="SAM" id="SignalP"/>
    </source>
</evidence>
<reference evidence="4 5" key="1">
    <citation type="submission" date="2024-10" db="EMBL/GenBank/DDBJ databases">
        <title>Updated reference genomes for cyclostephanoid diatoms.</title>
        <authorList>
            <person name="Roberts W.R."/>
            <person name="Alverson A.J."/>
        </authorList>
    </citation>
    <scope>NUCLEOTIDE SEQUENCE [LARGE SCALE GENOMIC DNA]</scope>
    <source>
        <strain evidence="4 5">AJA276-08</strain>
    </source>
</reference>
<proteinExistence type="predicted"/>
<evidence type="ECO:0000313" key="4">
    <source>
        <dbReference type="EMBL" id="KAL3780165.1"/>
    </source>
</evidence>
<evidence type="ECO:0000259" key="3">
    <source>
        <dbReference type="Pfam" id="PF03358"/>
    </source>
</evidence>
<dbReference type="AlphaFoldDB" id="A0ABD3P0Z9"/>
<dbReference type="Pfam" id="PF03358">
    <property type="entry name" value="FMN_red"/>
    <property type="match status" value="1"/>
</dbReference>
<dbReference type="SUPFAM" id="SSF52218">
    <property type="entry name" value="Flavoproteins"/>
    <property type="match status" value="1"/>
</dbReference>
<dbReference type="PANTHER" id="PTHR30543">
    <property type="entry name" value="CHROMATE REDUCTASE"/>
    <property type="match status" value="1"/>
</dbReference>
<dbReference type="InterPro" id="IPR050712">
    <property type="entry name" value="NAD(P)H-dep_reductase"/>
</dbReference>
<dbReference type="PANTHER" id="PTHR30543:SF21">
    <property type="entry name" value="NAD(P)H-DEPENDENT FMN REDUCTASE LOT6"/>
    <property type="match status" value="1"/>
</dbReference>
<feature type="region of interest" description="Disordered" evidence="1">
    <location>
        <begin position="176"/>
        <end position="195"/>
    </location>
</feature>
<feature type="signal peptide" evidence="2">
    <location>
        <begin position="1"/>
        <end position="27"/>
    </location>
</feature>
<dbReference type="InterPro" id="IPR029039">
    <property type="entry name" value="Flavoprotein-like_sf"/>
</dbReference>
<keyword evidence="2" id="KW-0732">Signal</keyword>
<organism evidence="4 5">
    <name type="scientific">Stephanodiscus triporus</name>
    <dbReference type="NCBI Taxonomy" id="2934178"/>
    <lineage>
        <taxon>Eukaryota</taxon>
        <taxon>Sar</taxon>
        <taxon>Stramenopiles</taxon>
        <taxon>Ochrophyta</taxon>
        <taxon>Bacillariophyta</taxon>
        <taxon>Coscinodiscophyceae</taxon>
        <taxon>Thalassiosirophycidae</taxon>
        <taxon>Stephanodiscales</taxon>
        <taxon>Stephanodiscaceae</taxon>
        <taxon>Stephanodiscus</taxon>
    </lineage>
</organism>
<evidence type="ECO:0000313" key="5">
    <source>
        <dbReference type="Proteomes" id="UP001530315"/>
    </source>
</evidence>
<dbReference type="Gene3D" id="3.40.50.360">
    <property type="match status" value="1"/>
</dbReference>
<comment type="caution">
    <text evidence="4">The sequence shown here is derived from an EMBL/GenBank/DDBJ whole genome shotgun (WGS) entry which is preliminary data.</text>
</comment>
<protein>
    <recommendedName>
        <fullName evidence="3">NADPH-dependent FMN reductase-like domain-containing protein</fullName>
    </recommendedName>
</protein>
<accession>A0ABD3P0Z9</accession>
<dbReference type="Proteomes" id="UP001530315">
    <property type="component" value="Unassembled WGS sequence"/>
</dbReference>
<feature type="domain" description="NADPH-dependent FMN reductase-like" evidence="3">
    <location>
        <begin position="29"/>
        <end position="172"/>
    </location>
</feature>
<gene>
    <name evidence="4" type="ORF">ACHAW5_010523</name>
</gene>
<sequence>MGRFRTSAPRLLMAASHLLHLATAAHGLRVALLSGSTRTSSPPTVLHPRVNAYIRNALEQRGHAVSHVDPRDLPLLERPHFAYPRGMAPARMREIHSILEDADCYVCITPEYNHSPSPALLNVLNHFGSSTFSFKPSAIGQWGGVRAGAALRTTLSELGCLPVSAMIHIPKAQEVLGPDGSIESSKEESNNDPERWRKYCGRCFSQLEWWAEATRRHREVVDPFDRSPVFIESPDQRNAP</sequence>
<evidence type="ECO:0000256" key="1">
    <source>
        <dbReference type="SAM" id="MobiDB-lite"/>
    </source>
</evidence>
<feature type="chain" id="PRO_5044820958" description="NADPH-dependent FMN reductase-like domain-containing protein" evidence="2">
    <location>
        <begin position="28"/>
        <end position="240"/>
    </location>
</feature>
<dbReference type="EMBL" id="JALLAZ020001127">
    <property type="protein sequence ID" value="KAL3780165.1"/>
    <property type="molecule type" value="Genomic_DNA"/>
</dbReference>
<name>A0ABD3P0Z9_9STRA</name>
<dbReference type="InterPro" id="IPR005025">
    <property type="entry name" value="FMN_Rdtase-like_dom"/>
</dbReference>
<keyword evidence="5" id="KW-1185">Reference proteome</keyword>